<evidence type="ECO:0000313" key="2">
    <source>
        <dbReference type="EMBL" id="GAB1222088.1"/>
    </source>
</evidence>
<feature type="region of interest" description="Disordered" evidence="1">
    <location>
        <begin position="38"/>
        <end position="61"/>
    </location>
</feature>
<proteinExistence type="predicted"/>
<sequence length="84" mass="9949">MKDEFIKLKNDCMRREKRIRYEPSVSYTELKFINSKIENNTSKKQRSNSSKEETQELVEKSGNTSFDKLLIDLILSISNIFKNK</sequence>
<comment type="caution">
    <text evidence="2">The sequence shown here is derived from an EMBL/GenBank/DDBJ whole genome shotgun (WGS) entry which is preliminary data.</text>
</comment>
<keyword evidence="3" id="KW-1185">Reference proteome</keyword>
<dbReference type="EMBL" id="BAAFRS010000093">
    <property type="protein sequence ID" value="GAB1222088.1"/>
    <property type="molecule type" value="Genomic_DNA"/>
</dbReference>
<dbReference type="Proteomes" id="UP001628156">
    <property type="component" value="Unassembled WGS sequence"/>
</dbReference>
<feature type="compositionally biased region" description="Basic and acidic residues" evidence="1">
    <location>
        <begin position="49"/>
        <end position="59"/>
    </location>
</feature>
<organism evidence="2 3">
    <name type="scientific">Entamoeba nuttalli</name>
    <dbReference type="NCBI Taxonomy" id="412467"/>
    <lineage>
        <taxon>Eukaryota</taxon>
        <taxon>Amoebozoa</taxon>
        <taxon>Evosea</taxon>
        <taxon>Archamoebae</taxon>
        <taxon>Mastigamoebida</taxon>
        <taxon>Entamoebidae</taxon>
        <taxon>Entamoeba</taxon>
    </lineage>
</organism>
<evidence type="ECO:0000256" key="1">
    <source>
        <dbReference type="SAM" id="MobiDB-lite"/>
    </source>
</evidence>
<protein>
    <submittedName>
        <fullName evidence="2">Uncharacterized protein</fullName>
    </submittedName>
</protein>
<name>A0ABQ0DGV3_9EUKA</name>
<reference evidence="2 3" key="1">
    <citation type="journal article" date="2019" name="PLoS Negl. Trop. Dis.">
        <title>Whole genome sequencing of Entamoeba nuttalli reveals mammalian host-related molecular signatures and a novel octapeptide-repeat surface protein.</title>
        <authorList>
            <person name="Tanaka M."/>
            <person name="Makiuchi T."/>
            <person name="Komiyama T."/>
            <person name="Shiina T."/>
            <person name="Osaki K."/>
            <person name="Tachibana H."/>
        </authorList>
    </citation>
    <scope>NUCLEOTIDE SEQUENCE [LARGE SCALE GENOMIC DNA]</scope>
    <source>
        <strain evidence="2 3">P19-061405</strain>
    </source>
</reference>
<gene>
    <name evidence="2" type="ORF">ENUP19_0093G0007</name>
</gene>
<evidence type="ECO:0000313" key="3">
    <source>
        <dbReference type="Proteomes" id="UP001628156"/>
    </source>
</evidence>
<accession>A0ABQ0DGV3</accession>